<feature type="transmembrane region" description="Helical" evidence="6">
    <location>
        <begin position="295"/>
        <end position="315"/>
    </location>
</feature>
<keyword evidence="4 6" id="KW-1133">Transmembrane helix</keyword>
<evidence type="ECO:0000256" key="2">
    <source>
        <dbReference type="ARBA" id="ARBA00022448"/>
    </source>
</evidence>
<gene>
    <name evidence="8" type="ORF">D1B33_05350</name>
</gene>
<feature type="transmembrane region" description="Helical" evidence="6">
    <location>
        <begin position="27"/>
        <end position="53"/>
    </location>
</feature>
<evidence type="ECO:0000256" key="1">
    <source>
        <dbReference type="ARBA" id="ARBA00004651"/>
    </source>
</evidence>
<dbReference type="AlphaFoldDB" id="A0A396SB04"/>
<dbReference type="PROSITE" id="PS50850">
    <property type="entry name" value="MFS"/>
    <property type="match status" value="1"/>
</dbReference>
<keyword evidence="9" id="KW-1185">Reference proteome</keyword>
<keyword evidence="2" id="KW-0813">Transport</keyword>
<evidence type="ECO:0000256" key="5">
    <source>
        <dbReference type="ARBA" id="ARBA00023136"/>
    </source>
</evidence>
<evidence type="ECO:0000313" key="8">
    <source>
        <dbReference type="EMBL" id="RHW38312.1"/>
    </source>
</evidence>
<feature type="transmembrane region" description="Helical" evidence="6">
    <location>
        <begin position="93"/>
        <end position="110"/>
    </location>
</feature>
<reference evidence="8 9" key="1">
    <citation type="submission" date="2018-08" db="EMBL/GenBank/DDBJ databases">
        <title>Lysinibacillus sp. YLB-03 draft genome sequence.</title>
        <authorList>
            <person name="Yu L."/>
        </authorList>
    </citation>
    <scope>NUCLEOTIDE SEQUENCE [LARGE SCALE GENOMIC DNA]</scope>
    <source>
        <strain evidence="8 9">YLB-03</strain>
    </source>
</reference>
<comment type="subcellular location">
    <subcellularLocation>
        <location evidence="1">Cell membrane</location>
        <topology evidence="1">Multi-pass membrane protein</topology>
    </subcellularLocation>
</comment>
<organism evidence="8 9">
    <name type="scientific">Ureibacillus yapensis</name>
    <dbReference type="NCBI Taxonomy" id="2304605"/>
    <lineage>
        <taxon>Bacteria</taxon>
        <taxon>Bacillati</taxon>
        <taxon>Bacillota</taxon>
        <taxon>Bacilli</taxon>
        <taxon>Bacillales</taxon>
        <taxon>Caryophanaceae</taxon>
        <taxon>Ureibacillus</taxon>
    </lineage>
</organism>
<feature type="domain" description="Major facilitator superfamily (MFS) profile" evidence="7">
    <location>
        <begin position="27"/>
        <end position="436"/>
    </location>
</feature>
<feature type="transmembrane region" description="Helical" evidence="6">
    <location>
        <begin position="346"/>
        <end position="369"/>
    </location>
</feature>
<dbReference type="Pfam" id="PF07690">
    <property type="entry name" value="MFS_1"/>
    <property type="match status" value="1"/>
</dbReference>
<dbReference type="InterPro" id="IPR020846">
    <property type="entry name" value="MFS_dom"/>
</dbReference>
<feature type="transmembrane region" description="Helical" evidence="6">
    <location>
        <begin position="122"/>
        <end position="143"/>
    </location>
</feature>
<feature type="transmembrane region" description="Helical" evidence="6">
    <location>
        <begin position="65"/>
        <end position="84"/>
    </location>
</feature>
<dbReference type="SUPFAM" id="SSF103473">
    <property type="entry name" value="MFS general substrate transporter"/>
    <property type="match status" value="1"/>
</dbReference>
<sequence length="459" mass="50722">MRGKWMSTINVAQTLAESKLTKYHFSLVFWFWFIIVIDGYDLIVFGTVVNSLMNDWSLTTTQAGLLGSITYIGVMIGTILLGILGDKIGRKQVAIWSFVVFCLLTGVAGFSNSPVIFGTLRFLAGLALGGVIPNIAALSTIYFPKKYRNVLLCMIQVANPIGGMIAAFIAIPIIPEFGWRMMFYIGFIPLITLPFLIKYLPESPEIYYRSNQSKLANVLSKIQSSNIQNENVQFQLGFPKKEKTKIKRLFEDKRMLTTLLFWFAFILSQLVMYGLNTWLPNLMRTAGYTTASGLLFLGLMNLGAVLGGLVGGFLADRTSGRKVNIIFGLIAASMIALLAIPMNLPLVSLIIIVSGFAAIGMQLVGNSYVTLYYPTNLRASGLGFASGFGRIGAMLGPSLGGMLLALNLPFQLNFLLFAIPAVLFSILYYFVQEKYAYSSSNEQEDMQEIENEQLVEVKI</sequence>
<dbReference type="Gene3D" id="1.20.1250.20">
    <property type="entry name" value="MFS general substrate transporter like domains"/>
    <property type="match status" value="1"/>
</dbReference>
<evidence type="ECO:0000259" key="7">
    <source>
        <dbReference type="PROSITE" id="PS50850"/>
    </source>
</evidence>
<evidence type="ECO:0000256" key="6">
    <source>
        <dbReference type="SAM" id="Phobius"/>
    </source>
</evidence>
<feature type="transmembrane region" description="Helical" evidence="6">
    <location>
        <begin position="412"/>
        <end position="431"/>
    </location>
</feature>
<evidence type="ECO:0000256" key="4">
    <source>
        <dbReference type="ARBA" id="ARBA00022989"/>
    </source>
</evidence>
<feature type="transmembrane region" description="Helical" evidence="6">
    <location>
        <begin position="322"/>
        <end position="340"/>
    </location>
</feature>
<dbReference type="InterPro" id="IPR011701">
    <property type="entry name" value="MFS"/>
</dbReference>
<dbReference type="PANTHER" id="PTHR23508:SF10">
    <property type="entry name" value="CARBOXYLIC ACID TRANSPORTER PROTEIN HOMOLOG"/>
    <property type="match status" value="1"/>
</dbReference>
<proteinExistence type="predicted"/>
<feature type="transmembrane region" description="Helical" evidence="6">
    <location>
        <begin position="381"/>
        <end position="406"/>
    </location>
</feature>
<dbReference type="InterPro" id="IPR036259">
    <property type="entry name" value="MFS_trans_sf"/>
</dbReference>
<feature type="transmembrane region" description="Helical" evidence="6">
    <location>
        <begin position="150"/>
        <end position="175"/>
    </location>
</feature>
<evidence type="ECO:0000256" key="3">
    <source>
        <dbReference type="ARBA" id="ARBA00022692"/>
    </source>
</evidence>
<evidence type="ECO:0000313" key="9">
    <source>
        <dbReference type="Proteomes" id="UP000265692"/>
    </source>
</evidence>
<protein>
    <submittedName>
        <fullName evidence="8">MFS transporter</fullName>
    </submittedName>
</protein>
<keyword evidence="5 6" id="KW-0472">Membrane</keyword>
<comment type="caution">
    <text evidence="8">The sequence shown here is derived from an EMBL/GenBank/DDBJ whole genome shotgun (WGS) entry which is preliminary data.</text>
</comment>
<name>A0A396SB04_9BACL</name>
<keyword evidence="3 6" id="KW-0812">Transmembrane</keyword>
<dbReference type="GO" id="GO:0046943">
    <property type="term" value="F:carboxylic acid transmembrane transporter activity"/>
    <property type="evidence" value="ECO:0007669"/>
    <property type="project" value="TreeGrafter"/>
</dbReference>
<feature type="transmembrane region" description="Helical" evidence="6">
    <location>
        <begin position="181"/>
        <end position="200"/>
    </location>
</feature>
<dbReference type="Proteomes" id="UP000265692">
    <property type="component" value="Unassembled WGS sequence"/>
</dbReference>
<dbReference type="PANTHER" id="PTHR23508">
    <property type="entry name" value="CARBOXYLIC ACID TRANSPORTER PROTEIN HOMOLOG"/>
    <property type="match status" value="1"/>
</dbReference>
<dbReference type="CDD" id="cd17365">
    <property type="entry name" value="MFS_PcaK_like"/>
    <property type="match status" value="1"/>
</dbReference>
<dbReference type="GO" id="GO:0005886">
    <property type="term" value="C:plasma membrane"/>
    <property type="evidence" value="ECO:0007669"/>
    <property type="project" value="UniProtKB-SubCell"/>
</dbReference>
<feature type="transmembrane region" description="Helical" evidence="6">
    <location>
        <begin position="255"/>
        <end position="275"/>
    </location>
</feature>
<dbReference type="EMBL" id="QWEI01000002">
    <property type="protein sequence ID" value="RHW38312.1"/>
    <property type="molecule type" value="Genomic_DNA"/>
</dbReference>
<accession>A0A396SB04</accession>